<evidence type="ECO:0000256" key="3">
    <source>
        <dbReference type="ARBA" id="ARBA00022723"/>
    </source>
</evidence>
<dbReference type="InterPro" id="IPR036874">
    <property type="entry name" value="Carbonic_anhydrase_sf"/>
</dbReference>
<evidence type="ECO:0000256" key="6">
    <source>
        <dbReference type="ARBA" id="ARBA00048348"/>
    </source>
</evidence>
<dbReference type="SUPFAM" id="SSF53056">
    <property type="entry name" value="beta-carbonic anhydrase, cab"/>
    <property type="match status" value="1"/>
</dbReference>
<dbReference type="GO" id="GO:0008270">
    <property type="term" value="F:zinc ion binding"/>
    <property type="evidence" value="ECO:0007669"/>
    <property type="project" value="UniProtKB-UniRule"/>
</dbReference>
<reference evidence="9 10" key="1">
    <citation type="submission" date="2020-08" db="EMBL/GenBank/DDBJ databases">
        <authorList>
            <person name="Hejnol A."/>
        </authorList>
    </citation>
    <scope>NUCLEOTIDE SEQUENCE [LARGE SCALE GENOMIC DNA]</scope>
</reference>
<keyword evidence="5 8" id="KW-0456">Lyase</keyword>
<comment type="catalytic activity">
    <reaction evidence="6 8">
        <text>hydrogencarbonate + H(+) = CO2 + H2O</text>
        <dbReference type="Rhea" id="RHEA:10748"/>
        <dbReference type="ChEBI" id="CHEBI:15377"/>
        <dbReference type="ChEBI" id="CHEBI:15378"/>
        <dbReference type="ChEBI" id="CHEBI:16526"/>
        <dbReference type="ChEBI" id="CHEBI:17544"/>
        <dbReference type="EC" id="4.2.1.1"/>
    </reaction>
</comment>
<comment type="caution">
    <text evidence="9">The sequence shown here is derived from an EMBL/GenBank/DDBJ whole genome shotgun (WGS) entry which is preliminary data.</text>
</comment>
<feature type="binding site" evidence="7">
    <location>
        <position position="42"/>
    </location>
    <ligand>
        <name>Zn(2+)</name>
        <dbReference type="ChEBI" id="CHEBI:29105"/>
    </ligand>
</feature>
<organism evidence="9 10">
    <name type="scientific">Dimorphilus gyrociliatus</name>
    <dbReference type="NCBI Taxonomy" id="2664684"/>
    <lineage>
        <taxon>Eukaryota</taxon>
        <taxon>Metazoa</taxon>
        <taxon>Spiralia</taxon>
        <taxon>Lophotrochozoa</taxon>
        <taxon>Annelida</taxon>
        <taxon>Polychaeta</taxon>
        <taxon>Polychaeta incertae sedis</taxon>
        <taxon>Dinophilidae</taxon>
        <taxon>Dimorphilus</taxon>
    </lineage>
</organism>
<evidence type="ECO:0000313" key="9">
    <source>
        <dbReference type="EMBL" id="CAD5123161.1"/>
    </source>
</evidence>
<sequence length="246" mass="27377">MSVLGNLLKGVLKFSKNVQPSLVKRLAELQKQPQTKAVMFSCMDSRVLTSDIMQTEPGDMFIIRNAGNFIPKGEGAESSTEGGALELGCVINKIRHVIVCGHSDCKAMHALYGMRDIINEPKKESPLTSWIQKCGKPTLKKFGELEKSDGRGPISFSEELKPFTAKIDTSFSTVDRLSMVNTLQQISHISAFPIIKKSLEEGHIKIHALWFNTFTGDVLMFSRQKGEFINITEDTYLDLAQDGESY</sequence>
<proteinExistence type="inferred from homology"/>
<comment type="cofactor">
    <cofactor evidence="7">
        <name>Zn(2+)</name>
        <dbReference type="ChEBI" id="CHEBI:29105"/>
    </cofactor>
    <text evidence="7">Binds 1 zinc ion per subunit.</text>
</comment>
<gene>
    <name evidence="9" type="ORF">DGYR_LOCUS10871</name>
</gene>
<feature type="binding site" evidence="7">
    <location>
        <position position="102"/>
    </location>
    <ligand>
        <name>Zn(2+)</name>
        <dbReference type="ChEBI" id="CHEBI:29105"/>
    </ligand>
</feature>
<comment type="similarity">
    <text evidence="1 8">Belongs to the beta-class carbonic anhydrase family.</text>
</comment>
<dbReference type="InterPro" id="IPR001765">
    <property type="entry name" value="Carbonic_anhydrase"/>
</dbReference>
<dbReference type="EC" id="4.2.1.1" evidence="2 8"/>
<dbReference type="Proteomes" id="UP000549394">
    <property type="component" value="Unassembled WGS sequence"/>
</dbReference>
<evidence type="ECO:0000256" key="1">
    <source>
        <dbReference type="ARBA" id="ARBA00006217"/>
    </source>
</evidence>
<dbReference type="OrthoDB" id="10020193at2759"/>
<feature type="binding site" evidence="7">
    <location>
        <position position="44"/>
    </location>
    <ligand>
        <name>Zn(2+)</name>
        <dbReference type="ChEBI" id="CHEBI:29105"/>
    </ligand>
</feature>
<dbReference type="EMBL" id="CAJFCJ010000019">
    <property type="protein sequence ID" value="CAD5123161.1"/>
    <property type="molecule type" value="Genomic_DNA"/>
</dbReference>
<keyword evidence="3 7" id="KW-0479">Metal-binding</keyword>
<keyword evidence="4 7" id="KW-0862">Zinc</keyword>
<dbReference type="SMART" id="SM00947">
    <property type="entry name" value="Pro_CA"/>
    <property type="match status" value="1"/>
</dbReference>
<dbReference type="GO" id="GO:0004089">
    <property type="term" value="F:carbonate dehydratase activity"/>
    <property type="evidence" value="ECO:0007669"/>
    <property type="project" value="UniProtKB-UniRule"/>
</dbReference>
<evidence type="ECO:0000256" key="7">
    <source>
        <dbReference type="PIRSR" id="PIRSR601765-1"/>
    </source>
</evidence>
<evidence type="ECO:0000256" key="8">
    <source>
        <dbReference type="RuleBase" id="RU003956"/>
    </source>
</evidence>
<name>A0A7I8W3L9_9ANNE</name>
<evidence type="ECO:0000256" key="2">
    <source>
        <dbReference type="ARBA" id="ARBA00012925"/>
    </source>
</evidence>
<accession>A0A7I8W3L9</accession>
<dbReference type="Pfam" id="PF00484">
    <property type="entry name" value="Pro_CA"/>
    <property type="match status" value="1"/>
</dbReference>
<evidence type="ECO:0000256" key="5">
    <source>
        <dbReference type="ARBA" id="ARBA00023239"/>
    </source>
</evidence>
<dbReference type="AlphaFoldDB" id="A0A7I8W3L9"/>
<dbReference type="PANTHER" id="PTHR11002">
    <property type="entry name" value="CARBONIC ANHYDRASE"/>
    <property type="match status" value="1"/>
</dbReference>
<dbReference type="PANTHER" id="PTHR11002:SF76">
    <property type="entry name" value="CARBONIC ANHYDRASE"/>
    <property type="match status" value="1"/>
</dbReference>
<dbReference type="Gene3D" id="3.40.1050.10">
    <property type="entry name" value="Carbonic anhydrase"/>
    <property type="match status" value="1"/>
</dbReference>
<evidence type="ECO:0000256" key="4">
    <source>
        <dbReference type="ARBA" id="ARBA00022833"/>
    </source>
</evidence>
<comment type="function">
    <text evidence="8">Reversible hydration of carbon dioxide.</text>
</comment>
<protein>
    <recommendedName>
        <fullName evidence="2 8">Carbonic anhydrase</fullName>
        <ecNumber evidence="2 8">4.2.1.1</ecNumber>
    </recommendedName>
    <alternativeName>
        <fullName evidence="8">Carbonate dehydratase</fullName>
    </alternativeName>
</protein>
<evidence type="ECO:0000313" key="10">
    <source>
        <dbReference type="Proteomes" id="UP000549394"/>
    </source>
</evidence>
<feature type="binding site" evidence="7">
    <location>
        <position position="105"/>
    </location>
    <ligand>
        <name>Zn(2+)</name>
        <dbReference type="ChEBI" id="CHEBI:29105"/>
    </ligand>
</feature>
<keyword evidence="10" id="KW-1185">Reference proteome</keyword>